<accession>A0A0F9U3Q3</accession>
<protein>
    <submittedName>
        <fullName evidence="1">Uncharacterized protein</fullName>
    </submittedName>
</protein>
<proteinExistence type="predicted"/>
<reference evidence="1" key="1">
    <citation type="journal article" date="2015" name="Nature">
        <title>Complex archaea that bridge the gap between prokaryotes and eukaryotes.</title>
        <authorList>
            <person name="Spang A."/>
            <person name="Saw J.H."/>
            <person name="Jorgensen S.L."/>
            <person name="Zaremba-Niedzwiedzka K."/>
            <person name="Martijn J."/>
            <person name="Lind A.E."/>
            <person name="van Eijk R."/>
            <person name="Schleper C."/>
            <person name="Guy L."/>
            <person name="Ettema T.J."/>
        </authorList>
    </citation>
    <scope>NUCLEOTIDE SEQUENCE</scope>
</reference>
<comment type="caution">
    <text evidence="1">The sequence shown here is derived from an EMBL/GenBank/DDBJ whole genome shotgun (WGS) entry which is preliminary data.</text>
</comment>
<gene>
    <name evidence="1" type="ORF">LCGC14_0577540</name>
</gene>
<sequence>MPRVDVPVQPPAGAGTAILTNTPADAANNHEFVNDGRTVLVVKNGGAGATVVDIIAVSCSHGRVGDVSQSIAAGIDQQFGPFPQGEWNQPNAKINVDVSVDTDVELIALRR</sequence>
<evidence type="ECO:0000313" key="1">
    <source>
        <dbReference type="EMBL" id="KKN55911.1"/>
    </source>
</evidence>
<organism evidence="1">
    <name type="scientific">marine sediment metagenome</name>
    <dbReference type="NCBI Taxonomy" id="412755"/>
    <lineage>
        <taxon>unclassified sequences</taxon>
        <taxon>metagenomes</taxon>
        <taxon>ecological metagenomes</taxon>
    </lineage>
</organism>
<dbReference type="AlphaFoldDB" id="A0A0F9U3Q3"/>
<dbReference type="EMBL" id="LAZR01000866">
    <property type="protein sequence ID" value="KKN55911.1"/>
    <property type="molecule type" value="Genomic_DNA"/>
</dbReference>
<name>A0A0F9U3Q3_9ZZZZ</name>